<dbReference type="Proteomes" id="UP000288716">
    <property type="component" value="Unassembled WGS sequence"/>
</dbReference>
<accession>A0A443RTN5</accession>
<keyword evidence="2" id="KW-1185">Reference proteome</keyword>
<sequence length="202" mass="23553">RNRHELIIDEESSFDCNPRNNTYYALNKKSVPKEIKFCHVKKFPKKIMVWIAISRRGISTPYFVPDSASMNMKRYSRFCVTNRLSKFINKHHKNSKYVFWPDNASCHYGSVTLQTLEKLNIAYVPKSHNPANVPHLRPIERFWALLKQKVYSDGFVAENLNDLKRRIISKLKLLDITVVNNLMNNLESKIRKAACNGPDSIL</sequence>
<dbReference type="EMBL" id="NCKV01037050">
    <property type="protein sequence ID" value="RWS18614.1"/>
    <property type="molecule type" value="Genomic_DNA"/>
</dbReference>
<dbReference type="GO" id="GO:0003676">
    <property type="term" value="F:nucleic acid binding"/>
    <property type="evidence" value="ECO:0007669"/>
    <property type="project" value="InterPro"/>
</dbReference>
<proteinExistence type="predicted"/>
<evidence type="ECO:0000313" key="2">
    <source>
        <dbReference type="Proteomes" id="UP000288716"/>
    </source>
</evidence>
<evidence type="ECO:0008006" key="3">
    <source>
        <dbReference type="Google" id="ProtNLM"/>
    </source>
</evidence>
<dbReference type="Gene3D" id="3.30.420.10">
    <property type="entry name" value="Ribonuclease H-like superfamily/Ribonuclease H"/>
    <property type="match status" value="1"/>
</dbReference>
<feature type="non-terminal residue" evidence="1">
    <location>
        <position position="202"/>
    </location>
</feature>
<organism evidence="1 2">
    <name type="scientific">Leptotrombidium deliense</name>
    <dbReference type="NCBI Taxonomy" id="299467"/>
    <lineage>
        <taxon>Eukaryota</taxon>
        <taxon>Metazoa</taxon>
        <taxon>Ecdysozoa</taxon>
        <taxon>Arthropoda</taxon>
        <taxon>Chelicerata</taxon>
        <taxon>Arachnida</taxon>
        <taxon>Acari</taxon>
        <taxon>Acariformes</taxon>
        <taxon>Trombidiformes</taxon>
        <taxon>Prostigmata</taxon>
        <taxon>Anystina</taxon>
        <taxon>Parasitengona</taxon>
        <taxon>Trombiculoidea</taxon>
        <taxon>Trombiculidae</taxon>
        <taxon>Leptotrombidium</taxon>
    </lineage>
</organism>
<gene>
    <name evidence="1" type="ORF">B4U80_08044</name>
</gene>
<dbReference type="STRING" id="299467.A0A443RTN5"/>
<dbReference type="VEuPathDB" id="VectorBase:LDEU013426"/>
<reference evidence="1 2" key="1">
    <citation type="journal article" date="2018" name="Gigascience">
        <title>Genomes of trombidid mites reveal novel predicted allergens and laterally-transferred genes associated with secondary metabolism.</title>
        <authorList>
            <person name="Dong X."/>
            <person name="Chaisiri K."/>
            <person name="Xia D."/>
            <person name="Armstrong S.D."/>
            <person name="Fang Y."/>
            <person name="Donnelly M.J."/>
            <person name="Kadowaki T."/>
            <person name="McGarry J.W."/>
            <person name="Darby A.C."/>
            <person name="Makepeace B.L."/>
        </authorList>
    </citation>
    <scope>NUCLEOTIDE SEQUENCE [LARGE SCALE GENOMIC DNA]</scope>
    <source>
        <strain evidence="1">UoL-UT</strain>
    </source>
</reference>
<dbReference type="OrthoDB" id="6507355at2759"/>
<comment type="caution">
    <text evidence="1">The sequence shown here is derived from an EMBL/GenBank/DDBJ whole genome shotgun (WGS) entry which is preliminary data.</text>
</comment>
<dbReference type="InterPro" id="IPR036397">
    <property type="entry name" value="RNaseH_sf"/>
</dbReference>
<name>A0A443RTN5_9ACAR</name>
<evidence type="ECO:0000313" key="1">
    <source>
        <dbReference type="EMBL" id="RWS18614.1"/>
    </source>
</evidence>
<protein>
    <recommendedName>
        <fullName evidence="3">Tc1-like transposase DDE domain-containing protein</fullName>
    </recommendedName>
</protein>
<feature type="non-terminal residue" evidence="1">
    <location>
        <position position="1"/>
    </location>
</feature>
<dbReference type="AlphaFoldDB" id="A0A443RTN5"/>